<keyword evidence="5 7" id="KW-1133">Transmembrane helix</keyword>
<evidence type="ECO:0000256" key="1">
    <source>
        <dbReference type="ARBA" id="ARBA00004477"/>
    </source>
</evidence>
<evidence type="ECO:0000256" key="7">
    <source>
        <dbReference type="SAM" id="Phobius"/>
    </source>
</evidence>
<protein>
    <recommendedName>
        <fullName evidence="8">Ribophorin II C-terminal domain-containing protein</fullName>
    </recommendedName>
</protein>
<comment type="caution">
    <text evidence="9">The sequence shown here is derived from an EMBL/GenBank/DDBJ whole genome shotgun (WGS) entry which is preliminary data.</text>
</comment>
<dbReference type="InterPro" id="IPR056790">
    <property type="entry name" value="Ribophorin_II_C"/>
</dbReference>
<evidence type="ECO:0000313" key="10">
    <source>
        <dbReference type="Proteomes" id="UP000790833"/>
    </source>
</evidence>
<comment type="subcellular location">
    <subcellularLocation>
        <location evidence="1">Endoplasmic reticulum membrane</location>
        <topology evidence="1">Multi-pass membrane protein</topology>
    </subcellularLocation>
</comment>
<evidence type="ECO:0000313" key="9">
    <source>
        <dbReference type="EMBL" id="KAG7195797.1"/>
    </source>
</evidence>
<evidence type="ECO:0000259" key="8">
    <source>
        <dbReference type="Pfam" id="PF25147"/>
    </source>
</evidence>
<dbReference type="PANTHER" id="PTHR12640">
    <property type="entry name" value="RIBOPHORIN II"/>
    <property type="match status" value="1"/>
</dbReference>
<sequence length="365" mass="39969">MGFGDLLKEGQQLAQASNMLNQLSGNNNNNAQAGGSGSNPDYAAYAEDAKDAYTAFSGEGTFQEKAQRAFNEISANHSGKQQNIERKEEDNNNNQQHQLHNEAISVLAAEAYSISEGSITIGEDKVDIGEFNTAQLQQLSLESVNDNIEIELELADFGSSRPHQLVINLGLGDLYTSFVPKLRGTSVLLTIPTTKIPQVLKTKDYLELEVIAASYDASRNFIRKLGVHIVLSEELKNSSTYVKKSTVGIKPEIHHVFKTDPTTVNAIIPIVFIGGAIGLFLVLVGSWATFIGKDLFSLKVAGVQLFINVTFLVSLLSMEVTFVKYYLGQSIFTTLYYSAGFGLLSVIFGSRTLKWLSKNRRIGRA</sequence>
<dbReference type="AlphaFoldDB" id="A0A9P8AKD8"/>
<evidence type="ECO:0000256" key="5">
    <source>
        <dbReference type="ARBA" id="ARBA00022989"/>
    </source>
</evidence>
<evidence type="ECO:0000256" key="2">
    <source>
        <dbReference type="ARBA" id="ARBA00022692"/>
    </source>
</evidence>
<dbReference type="PANTHER" id="PTHR12640:SF0">
    <property type="entry name" value="DOLICHYL-DIPHOSPHOOLIGOSACCHARIDE--PROTEIN GLYCOSYLTRANSFERASE SUBUNIT 2"/>
    <property type="match status" value="1"/>
</dbReference>
<dbReference type="GO" id="GO:0008250">
    <property type="term" value="C:oligosaccharyltransferase complex"/>
    <property type="evidence" value="ECO:0007669"/>
    <property type="project" value="InterPro"/>
</dbReference>
<dbReference type="RefSeq" id="XP_043051342.1">
    <property type="nucleotide sequence ID" value="XM_043192954.1"/>
</dbReference>
<name>A0A9P8AKD8_9ASCO</name>
<dbReference type="GO" id="GO:0006487">
    <property type="term" value="P:protein N-linked glycosylation"/>
    <property type="evidence" value="ECO:0007669"/>
    <property type="project" value="TreeGrafter"/>
</dbReference>
<keyword evidence="6 7" id="KW-0472">Membrane</keyword>
<dbReference type="EMBL" id="JAHMUF010000002">
    <property type="protein sequence ID" value="KAG7195797.1"/>
    <property type="molecule type" value="Genomic_DNA"/>
</dbReference>
<gene>
    <name evidence="9" type="ORF">KQ657_002182</name>
</gene>
<feature type="transmembrane region" description="Helical" evidence="7">
    <location>
        <begin position="303"/>
        <end position="323"/>
    </location>
</feature>
<evidence type="ECO:0000256" key="6">
    <source>
        <dbReference type="ARBA" id="ARBA00023136"/>
    </source>
</evidence>
<dbReference type="GeneID" id="66115556"/>
<dbReference type="OrthoDB" id="432292at2759"/>
<keyword evidence="4" id="KW-0256">Endoplasmic reticulum</keyword>
<dbReference type="InterPro" id="IPR008814">
    <property type="entry name" value="Swp1"/>
</dbReference>
<keyword evidence="3" id="KW-0732">Signal</keyword>
<feature type="transmembrane region" description="Helical" evidence="7">
    <location>
        <begin position="266"/>
        <end position="291"/>
    </location>
</feature>
<feature type="domain" description="Ribophorin II C-terminal" evidence="8">
    <location>
        <begin position="257"/>
        <end position="360"/>
    </location>
</feature>
<reference evidence="9" key="1">
    <citation type="submission" date="2021-03" db="EMBL/GenBank/DDBJ databases">
        <authorList>
            <person name="Palmer J.M."/>
        </authorList>
    </citation>
    <scope>NUCLEOTIDE SEQUENCE</scope>
    <source>
        <strain evidence="9">ARV_011</strain>
    </source>
</reference>
<dbReference type="Proteomes" id="UP000790833">
    <property type="component" value="Unassembled WGS sequence"/>
</dbReference>
<accession>A0A9P8AKD8</accession>
<proteinExistence type="predicted"/>
<keyword evidence="10" id="KW-1185">Reference proteome</keyword>
<evidence type="ECO:0000256" key="3">
    <source>
        <dbReference type="ARBA" id="ARBA00022729"/>
    </source>
</evidence>
<feature type="transmembrane region" description="Helical" evidence="7">
    <location>
        <begin position="335"/>
        <end position="353"/>
    </location>
</feature>
<dbReference type="Pfam" id="PF25147">
    <property type="entry name" value="Ribophorin_II_C"/>
    <property type="match status" value="1"/>
</dbReference>
<evidence type="ECO:0000256" key="4">
    <source>
        <dbReference type="ARBA" id="ARBA00022824"/>
    </source>
</evidence>
<keyword evidence="2 7" id="KW-0812">Transmembrane</keyword>
<organism evidence="9 10">
    <name type="scientific">Scheffersomyces spartinae</name>
    <dbReference type="NCBI Taxonomy" id="45513"/>
    <lineage>
        <taxon>Eukaryota</taxon>
        <taxon>Fungi</taxon>
        <taxon>Dikarya</taxon>
        <taxon>Ascomycota</taxon>
        <taxon>Saccharomycotina</taxon>
        <taxon>Pichiomycetes</taxon>
        <taxon>Debaryomycetaceae</taxon>
        <taxon>Scheffersomyces</taxon>
    </lineage>
</organism>